<dbReference type="AlphaFoldDB" id="A0A095C3D7"/>
<keyword evidence="3 4" id="KW-0694">RNA-binding</keyword>
<evidence type="ECO:0000256" key="4">
    <source>
        <dbReference type="RuleBase" id="RU003953"/>
    </source>
</evidence>
<evidence type="ECO:0000256" key="5">
    <source>
        <dbReference type="SAM" id="MobiDB-lite"/>
    </source>
</evidence>
<feature type="domain" description="Poly A polymerase head" evidence="6">
    <location>
        <begin position="54"/>
        <end position="189"/>
    </location>
</feature>
<accession>A0A095C3D7</accession>
<dbReference type="GO" id="GO:0005739">
    <property type="term" value="C:mitochondrion"/>
    <property type="evidence" value="ECO:0007669"/>
    <property type="project" value="UniProtKB-ARBA"/>
</dbReference>
<dbReference type="InterPro" id="IPR002646">
    <property type="entry name" value="PolA_pol_head_dom"/>
</dbReference>
<evidence type="ECO:0000313" key="8">
    <source>
        <dbReference type="Proteomes" id="UP000029445"/>
    </source>
</evidence>
<keyword evidence="8" id="KW-1185">Reference proteome</keyword>
<evidence type="ECO:0000256" key="3">
    <source>
        <dbReference type="ARBA" id="ARBA00022884"/>
    </source>
</evidence>
<dbReference type="EMBL" id="CP025762">
    <property type="protein sequence ID" value="KGB74354.1"/>
    <property type="molecule type" value="Genomic_DNA"/>
</dbReference>
<dbReference type="RefSeq" id="XP_062880354.1">
    <property type="nucleotide sequence ID" value="XM_063024284.1"/>
</dbReference>
<feature type="compositionally biased region" description="Basic residues" evidence="5">
    <location>
        <begin position="498"/>
        <end position="510"/>
    </location>
</feature>
<keyword evidence="7" id="KW-0548">Nucleotidyltransferase</keyword>
<dbReference type="HOGENOM" id="CLU_019592_2_1_1"/>
<dbReference type="KEGG" id="cdeu:CNBG_0192"/>
<dbReference type="FunFam" id="1.10.3090.10:FF:000010">
    <property type="entry name" value="Unplaced genomic scaffold supercont1.1, whole genome shotgun sequence"/>
    <property type="match status" value="1"/>
</dbReference>
<comment type="similarity">
    <text evidence="1 4">Belongs to the tRNA nucleotidyltransferase/poly(A) polymerase family.</text>
</comment>
<dbReference type="Proteomes" id="UP000029445">
    <property type="component" value="Chromosome 4"/>
</dbReference>
<feature type="region of interest" description="Disordered" evidence="5">
    <location>
        <begin position="487"/>
        <end position="510"/>
    </location>
</feature>
<dbReference type="Gene3D" id="3.30.460.10">
    <property type="entry name" value="Beta Polymerase, domain 2"/>
    <property type="match status" value="1"/>
</dbReference>
<dbReference type="SUPFAM" id="SSF81891">
    <property type="entry name" value="Poly A polymerase C-terminal region-like"/>
    <property type="match status" value="1"/>
</dbReference>
<dbReference type="OrthoDB" id="445712at2759"/>
<dbReference type="PANTHER" id="PTHR13734">
    <property type="entry name" value="TRNA-NUCLEOTIDYLTRANSFERASE"/>
    <property type="match status" value="1"/>
</dbReference>
<keyword evidence="2 4" id="KW-0808">Transferase</keyword>
<reference evidence="7 8" key="2">
    <citation type="journal article" date="2018" name="Proc. Natl. Acad. Sci.">
        <title>RNAi is a critical determinant of centromere evolution in closely related fungi.</title>
        <authorList>
            <person name="Yadav V."/>
            <person name="Sun S."/>
            <person name="Billmyre R.B."/>
            <person name="Thimmappa B.C."/>
            <person name="Shea T."/>
            <person name="Lintner R."/>
            <person name="Bakkeren G."/>
            <person name="Cuomo C.A."/>
            <person name="Heitman J."/>
            <person name="Sanyal K."/>
        </authorList>
    </citation>
    <scope>NUCLEOTIDE SEQUENCE [LARGE SCALE GENOMIC DNA]</scope>
    <source>
        <strain evidence="7 8">R265</strain>
    </source>
</reference>
<name>A0A095C3D7_CRYD2</name>
<sequence length="510" mass="56879">MLLARLVATVSRPISSAVATTRRMFHTIALSPSEATFVALLDDFANHLSPPVECRIAGGWVRDKLLSLPSSDLDIALSIPSGHSFAVAFVDFLKAKNVPTGSVGKVVANPEQSKHLETGTTRIMGLECDFVGLRSETYADSRIPQVKPGTPFEDASRRDLTINALFYNVHTRQVEDYTRMGLSDLENRIARTPLPPRQTFQDDPLRIVRCVRFASRFNLTIAQEVMDSIKQENVKAGILSKVSKERVGIETTKMLHNNPFHALSLIHSLDLYPYMFSCEVDPPRQEAFAAAQILDQVAKRKSVDEVLWLATAAVPFRGLTVKRKGRDVPASSVVISEGLKLSTELKTSVTNLFDAVNIINLDATRRSEIGMSLQHPAVRPWERSLTFAAILAILPVWKGEWDDGAECIYQQYEAFAERIRDLGLPDAIDKPLLLNGNDIQQLLSIPPSSLITTIRQSLNAFQLDNPLATKEECEKWLTSMWEGEGRELWEKNSQPPRPSKKAGKGEKRKR</sequence>
<dbReference type="SUPFAM" id="SSF81301">
    <property type="entry name" value="Nucleotidyltransferase"/>
    <property type="match status" value="1"/>
</dbReference>
<evidence type="ECO:0000259" key="6">
    <source>
        <dbReference type="Pfam" id="PF01743"/>
    </source>
</evidence>
<dbReference type="CDD" id="cd05398">
    <property type="entry name" value="NT_ClassII-CCAase"/>
    <property type="match status" value="1"/>
</dbReference>
<reference evidence="7 8" key="1">
    <citation type="journal article" date="2011" name="MBio">
        <title>Genome variation in Cryptococcus gattii, an emerging pathogen of immunocompetent hosts.</title>
        <authorList>
            <person name="D'Souza C.A."/>
            <person name="Kronstad J.W."/>
            <person name="Taylor G."/>
            <person name="Warren R."/>
            <person name="Yuen M."/>
            <person name="Hu G."/>
            <person name="Jung W.H."/>
            <person name="Sham A."/>
            <person name="Kidd S.E."/>
            <person name="Tangen K."/>
            <person name="Lee N."/>
            <person name="Zeilmaker T."/>
            <person name="Sawkins J."/>
            <person name="McVicker G."/>
            <person name="Shah S."/>
            <person name="Gnerre S."/>
            <person name="Griggs A."/>
            <person name="Zeng Q."/>
            <person name="Bartlett K."/>
            <person name="Li W."/>
            <person name="Wang X."/>
            <person name="Heitman J."/>
            <person name="Stajich J.E."/>
            <person name="Fraser J.A."/>
            <person name="Meyer W."/>
            <person name="Carter D."/>
            <person name="Schein J."/>
            <person name="Krzywinski M."/>
            <person name="Kwon-Chung K.J."/>
            <person name="Varma A."/>
            <person name="Wang J."/>
            <person name="Brunham R."/>
            <person name="Fyfe M."/>
            <person name="Ouellette B.F."/>
            <person name="Siddiqui A."/>
            <person name="Marra M."/>
            <person name="Jones S."/>
            <person name="Holt R."/>
            <person name="Birren B.W."/>
            <person name="Galagan J.E."/>
            <person name="Cuomo C.A."/>
        </authorList>
    </citation>
    <scope>NUCLEOTIDE SEQUENCE [LARGE SCALE GENOMIC DNA]</scope>
    <source>
        <strain evidence="7 8">R265</strain>
    </source>
</reference>
<dbReference type="InterPro" id="IPR043519">
    <property type="entry name" value="NT_sf"/>
</dbReference>
<dbReference type="PANTHER" id="PTHR13734:SF5">
    <property type="entry name" value="CCA TRNA NUCLEOTIDYLTRANSFERASE, MITOCHONDRIAL"/>
    <property type="match status" value="1"/>
</dbReference>
<dbReference type="GO" id="GO:0052927">
    <property type="term" value="F:CC tRNA cytidylyltransferase activity"/>
    <property type="evidence" value="ECO:0007669"/>
    <property type="project" value="TreeGrafter"/>
</dbReference>
<proteinExistence type="inferred from homology"/>
<organism evidence="7 8">
    <name type="scientific">Cryptococcus deuterogattii (strain R265)</name>
    <name type="common">Cryptococcus gattii VGII (strain R265)</name>
    <dbReference type="NCBI Taxonomy" id="294750"/>
    <lineage>
        <taxon>Eukaryota</taxon>
        <taxon>Fungi</taxon>
        <taxon>Dikarya</taxon>
        <taxon>Basidiomycota</taxon>
        <taxon>Agaricomycotina</taxon>
        <taxon>Tremellomycetes</taxon>
        <taxon>Tremellales</taxon>
        <taxon>Cryptococcaceae</taxon>
        <taxon>Cryptococcus</taxon>
        <taxon>Cryptococcus gattii species complex</taxon>
    </lineage>
</organism>
<dbReference type="STRING" id="294750.A0A095C3D7"/>
<dbReference type="FunFam" id="3.30.460.10:FF:000019">
    <property type="entry name" value="tRNA nucleotidyltransferase cca2"/>
    <property type="match status" value="1"/>
</dbReference>
<dbReference type="GO" id="GO:0052929">
    <property type="term" value="F:ATP:3'-cytidine-cytidine-tRNA adenylyltransferase activity"/>
    <property type="evidence" value="ECO:0007669"/>
    <property type="project" value="TreeGrafter"/>
</dbReference>
<dbReference type="OMA" id="ASRFNCT"/>
<dbReference type="GO" id="GO:0001680">
    <property type="term" value="P:tRNA 3'-terminal CCA addition"/>
    <property type="evidence" value="ECO:0007669"/>
    <property type="project" value="TreeGrafter"/>
</dbReference>
<dbReference type="VEuPathDB" id="FungiDB:CNBG_0192"/>
<evidence type="ECO:0000256" key="2">
    <source>
        <dbReference type="ARBA" id="ARBA00022679"/>
    </source>
</evidence>
<evidence type="ECO:0000256" key="1">
    <source>
        <dbReference type="ARBA" id="ARBA00007265"/>
    </source>
</evidence>
<dbReference type="GeneID" id="88176438"/>
<protein>
    <submittedName>
        <fullName evidence="7">tRNA adenylyltransferase</fullName>
    </submittedName>
</protein>
<dbReference type="Pfam" id="PF01743">
    <property type="entry name" value="PolyA_pol"/>
    <property type="match status" value="1"/>
</dbReference>
<gene>
    <name evidence="7" type="ORF">CNBG_0192</name>
</gene>
<evidence type="ECO:0000313" key="7">
    <source>
        <dbReference type="EMBL" id="KGB74354.1"/>
    </source>
</evidence>
<dbReference type="GO" id="GO:0003723">
    <property type="term" value="F:RNA binding"/>
    <property type="evidence" value="ECO:0007669"/>
    <property type="project" value="UniProtKB-KW"/>
</dbReference>
<dbReference type="Gene3D" id="1.10.3090.10">
    <property type="entry name" value="cca-adding enzyme, domain 2"/>
    <property type="match status" value="1"/>
</dbReference>